<feature type="region of interest" description="Disordered" evidence="1">
    <location>
        <begin position="461"/>
        <end position="488"/>
    </location>
</feature>
<organism evidence="3 4">
    <name type="scientific">Haliangium ochraceum (strain DSM 14365 / JCM 11303 / SMP-2)</name>
    <dbReference type="NCBI Taxonomy" id="502025"/>
    <lineage>
        <taxon>Bacteria</taxon>
        <taxon>Pseudomonadati</taxon>
        <taxon>Myxococcota</taxon>
        <taxon>Polyangia</taxon>
        <taxon>Haliangiales</taxon>
        <taxon>Kofleriaceae</taxon>
        <taxon>Haliangium</taxon>
    </lineage>
</organism>
<dbReference type="KEGG" id="hoh:Hoch_1392"/>
<gene>
    <name evidence="3" type="ordered locus">Hoch_1392</name>
</gene>
<evidence type="ECO:0008006" key="5">
    <source>
        <dbReference type="Google" id="ProtNLM"/>
    </source>
</evidence>
<accession>D0LUQ6</accession>
<dbReference type="STRING" id="502025.Hoch_1392"/>
<dbReference type="eggNOG" id="COG3055">
    <property type="taxonomic scope" value="Bacteria"/>
</dbReference>
<sequence length="683" mass="66432">MSRYPKFLSRMIPILALPLWAHCSEPLSPPGTLEHELHTDPAAGELAPSATTNAWPHITAVSSAPQRIDRGMSTTLSVTVDDADGDALSYSWSDSGDGACDGEFDDPTLPSPVWTASMSQPALRKCALHVEISDGVGGVSVGRIEIPVGASDTDTFDPYIVATFHSQLGDPSAAPDSIVELEVVAADPDGDPIEFTWANNGGSFVAQDDDNTVSTVSWLMPYLCDQSATATVTLGSGAGPAEIGAFATHLFALDIDMPLGEIDIPDARGIDADCDGIDGDLERAYFVSPSGSDSGTGDIGDPFATVQYGLDQAALAPERSQVLVAAGNYPEALVLPDGVGVYAGYDADFNRDTSLTTVIDAPSTIAVTARAVTTTSAIEGFEIRSQDAPNGSSSIAVAVQDVTGAVYVRNNHLIAGAGGDGQSGASGTTGGAGGAGGNGGWPWAGGYGGAPGSGCSGYGAPGSGGSPGGPYQGSPGAPGGTGADGALPAEQSRGLLEPSTLAWQALNGGTGGQGGCGTGGGGGGSSLCGVWPWIAASGGGGGGGGGAGGLGGGGGAGAGGSFGVLAVNAGASIIENNYVETVGGGSGGSSGAWADGGYGGAGGYGFACGPGSGGNGGYGGSGGRGGDGTGGGGGMSVGVLHSDSPELLISENTMTLGAAGVGGTAANESLTGEDGIQAEEYAW</sequence>
<evidence type="ECO:0000256" key="1">
    <source>
        <dbReference type="SAM" id="MobiDB-lite"/>
    </source>
</evidence>
<dbReference type="RefSeq" id="WP_012826555.1">
    <property type="nucleotide sequence ID" value="NC_013440.1"/>
</dbReference>
<reference evidence="3 4" key="1">
    <citation type="journal article" date="2010" name="Stand. Genomic Sci.">
        <title>Complete genome sequence of Haliangium ochraceum type strain (SMP-2).</title>
        <authorList>
            <consortium name="US DOE Joint Genome Institute (JGI-PGF)"/>
            <person name="Ivanova N."/>
            <person name="Daum C."/>
            <person name="Lang E."/>
            <person name="Abt B."/>
            <person name="Kopitz M."/>
            <person name="Saunders E."/>
            <person name="Lapidus A."/>
            <person name="Lucas S."/>
            <person name="Glavina Del Rio T."/>
            <person name="Nolan M."/>
            <person name="Tice H."/>
            <person name="Copeland A."/>
            <person name="Cheng J.F."/>
            <person name="Chen F."/>
            <person name="Bruce D."/>
            <person name="Goodwin L."/>
            <person name="Pitluck S."/>
            <person name="Mavromatis K."/>
            <person name="Pati A."/>
            <person name="Mikhailova N."/>
            <person name="Chen A."/>
            <person name="Palaniappan K."/>
            <person name="Land M."/>
            <person name="Hauser L."/>
            <person name="Chang Y.J."/>
            <person name="Jeffries C.D."/>
            <person name="Detter J.C."/>
            <person name="Brettin T."/>
            <person name="Rohde M."/>
            <person name="Goker M."/>
            <person name="Bristow J."/>
            <person name="Markowitz V."/>
            <person name="Eisen J.A."/>
            <person name="Hugenholtz P."/>
            <person name="Kyrpides N.C."/>
            <person name="Klenk H.P."/>
        </authorList>
    </citation>
    <scope>NUCLEOTIDE SEQUENCE [LARGE SCALE GENOMIC DNA]</scope>
    <source>
        <strain evidence="4">DSM 14365 / CIP 107738 / JCM 11303 / AJ 13395 / SMP-2</strain>
    </source>
</reference>
<dbReference type="SUPFAM" id="SSF51126">
    <property type="entry name" value="Pectin lyase-like"/>
    <property type="match status" value="1"/>
</dbReference>
<protein>
    <recommendedName>
        <fullName evidence="5">DUF1565 domain-containing protein</fullName>
    </recommendedName>
</protein>
<dbReference type="InterPro" id="IPR012334">
    <property type="entry name" value="Pectin_lyas_fold"/>
</dbReference>
<dbReference type="EMBL" id="CP001804">
    <property type="protein sequence ID" value="ACY13946.1"/>
    <property type="molecule type" value="Genomic_DNA"/>
</dbReference>
<dbReference type="PRINTS" id="PR01228">
    <property type="entry name" value="EGGSHELL"/>
</dbReference>
<feature type="chain" id="PRO_5003010593" description="DUF1565 domain-containing protein" evidence="2">
    <location>
        <begin position="24"/>
        <end position="683"/>
    </location>
</feature>
<keyword evidence="2" id="KW-0732">Signal</keyword>
<feature type="signal peptide" evidence="2">
    <location>
        <begin position="1"/>
        <end position="23"/>
    </location>
</feature>
<dbReference type="InterPro" id="IPR011050">
    <property type="entry name" value="Pectin_lyase_fold/virulence"/>
</dbReference>
<feature type="compositionally biased region" description="Gly residues" evidence="1">
    <location>
        <begin position="461"/>
        <end position="483"/>
    </location>
</feature>
<dbReference type="Gene3D" id="2.160.20.10">
    <property type="entry name" value="Single-stranded right-handed beta-helix, Pectin lyase-like"/>
    <property type="match status" value="1"/>
</dbReference>
<evidence type="ECO:0000313" key="3">
    <source>
        <dbReference type="EMBL" id="ACY13946.1"/>
    </source>
</evidence>
<evidence type="ECO:0000256" key="2">
    <source>
        <dbReference type="SAM" id="SignalP"/>
    </source>
</evidence>
<proteinExistence type="predicted"/>
<evidence type="ECO:0000313" key="4">
    <source>
        <dbReference type="Proteomes" id="UP000001880"/>
    </source>
</evidence>
<dbReference type="HOGENOM" id="CLU_402659_0_0_7"/>
<dbReference type="Proteomes" id="UP000001880">
    <property type="component" value="Chromosome"/>
</dbReference>
<name>D0LUQ6_HALO1</name>
<keyword evidence="4" id="KW-1185">Reference proteome</keyword>
<dbReference type="AlphaFoldDB" id="D0LUQ6"/>